<evidence type="ECO:0000313" key="3">
    <source>
        <dbReference type="EMBL" id="MET4576148.1"/>
    </source>
</evidence>
<dbReference type="PANTHER" id="PTHR42928">
    <property type="entry name" value="TRICARBOXYLATE-BINDING PROTEIN"/>
    <property type="match status" value="1"/>
</dbReference>
<protein>
    <submittedName>
        <fullName evidence="3">Tripartite-type tricarboxylate transporter receptor subunit TctC</fullName>
    </submittedName>
</protein>
<accession>A0ABV2Q6E3</accession>
<dbReference type="EMBL" id="JBEPSH010000002">
    <property type="protein sequence ID" value="MET4576148.1"/>
    <property type="molecule type" value="Genomic_DNA"/>
</dbReference>
<name>A0ABV2Q6E3_9BURK</name>
<organism evidence="3 4">
    <name type="scientific">Ottowia thiooxydans</name>
    <dbReference type="NCBI Taxonomy" id="219182"/>
    <lineage>
        <taxon>Bacteria</taxon>
        <taxon>Pseudomonadati</taxon>
        <taxon>Pseudomonadota</taxon>
        <taxon>Betaproteobacteria</taxon>
        <taxon>Burkholderiales</taxon>
        <taxon>Comamonadaceae</taxon>
        <taxon>Ottowia</taxon>
    </lineage>
</organism>
<dbReference type="Proteomes" id="UP001549320">
    <property type="component" value="Unassembled WGS sequence"/>
</dbReference>
<dbReference type="CDD" id="cd07012">
    <property type="entry name" value="PBP2_Bug_TTT"/>
    <property type="match status" value="1"/>
</dbReference>
<feature type="chain" id="PRO_5046396602" evidence="2">
    <location>
        <begin position="22"/>
        <end position="317"/>
    </location>
</feature>
<dbReference type="Gene3D" id="3.40.190.10">
    <property type="entry name" value="Periplasmic binding protein-like II"/>
    <property type="match status" value="1"/>
</dbReference>
<dbReference type="InterPro" id="IPR005064">
    <property type="entry name" value="BUG"/>
</dbReference>
<keyword evidence="4" id="KW-1185">Reference proteome</keyword>
<evidence type="ECO:0000313" key="4">
    <source>
        <dbReference type="Proteomes" id="UP001549320"/>
    </source>
</evidence>
<comment type="caution">
    <text evidence="3">The sequence shown here is derived from an EMBL/GenBank/DDBJ whole genome shotgun (WGS) entry which is preliminary data.</text>
</comment>
<gene>
    <name evidence="3" type="ORF">ABIE13_001248</name>
</gene>
<dbReference type="SUPFAM" id="SSF53850">
    <property type="entry name" value="Periplasmic binding protein-like II"/>
    <property type="match status" value="1"/>
</dbReference>
<evidence type="ECO:0000256" key="2">
    <source>
        <dbReference type="SAM" id="SignalP"/>
    </source>
</evidence>
<dbReference type="PIRSF" id="PIRSF017082">
    <property type="entry name" value="YflP"/>
    <property type="match status" value="1"/>
</dbReference>
<dbReference type="Gene3D" id="3.40.190.150">
    <property type="entry name" value="Bordetella uptake gene, domain 1"/>
    <property type="match status" value="1"/>
</dbReference>
<dbReference type="InterPro" id="IPR042100">
    <property type="entry name" value="Bug_dom1"/>
</dbReference>
<keyword evidence="2" id="KW-0732">Signal</keyword>
<evidence type="ECO:0000256" key="1">
    <source>
        <dbReference type="ARBA" id="ARBA00006987"/>
    </source>
</evidence>
<sequence>MKILRTLTFAALSSAMALVHAADPYPSKSVELVVAYAAGGGSDAAARAIAEAAKKYLPQPVYVTNKPGASGSIGWAYVTTGTPDGYKLSLMNPEMLVVPLLGIGKTTVDHFQPIARFTDDATSITVRADAPWKTIDEFIAFARANPEKVAISNAGLGTIPHTAAVAFAERTNTKFNHVPYQGAAPATLGLLSGDVQATSIPYADLKQHVEAGKLRTLAVMADKRIPGLDNVPTFKERGYDLQYSVWRGIGLPKGSPKEALDKWREVAKAVFQDPAFQTTITKQGLTLSWADTPEFATDIARQNEAFKKIVPKMEMKQ</sequence>
<reference evidence="3 4" key="1">
    <citation type="submission" date="2024-06" db="EMBL/GenBank/DDBJ databases">
        <title>Sorghum-associated microbial communities from plants grown in Nebraska, USA.</title>
        <authorList>
            <person name="Schachtman D."/>
        </authorList>
    </citation>
    <scope>NUCLEOTIDE SEQUENCE [LARGE SCALE GENOMIC DNA]</scope>
    <source>
        <strain evidence="3 4">2709</strain>
    </source>
</reference>
<dbReference type="PANTHER" id="PTHR42928:SF5">
    <property type="entry name" value="BLR1237 PROTEIN"/>
    <property type="match status" value="1"/>
</dbReference>
<comment type="similarity">
    <text evidence="1">Belongs to the UPF0065 (bug) family.</text>
</comment>
<proteinExistence type="inferred from homology"/>
<dbReference type="Pfam" id="PF03401">
    <property type="entry name" value="TctC"/>
    <property type="match status" value="1"/>
</dbReference>
<keyword evidence="3" id="KW-0675">Receptor</keyword>
<feature type="signal peptide" evidence="2">
    <location>
        <begin position="1"/>
        <end position="21"/>
    </location>
</feature>